<dbReference type="PANTHER" id="PTHR43658:SF8">
    <property type="entry name" value="17-BETA-HYDROXYSTEROID DEHYDROGENASE 14-RELATED"/>
    <property type="match status" value="1"/>
</dbReference>
<dbReference type="Proteomes" id="UP000444721">
    <property type="component" value="Unassembled WGS sequence"/>
</dbReference>
<evidence type="ECO:0000256" key="16">
    <source>
        <dbReference type="ARBA" id="ARBA00079624"/>
    </source>
</evidence>
<keyword evidence="22" id="KW-1185">Reference proteome</keyword>
<dbReference type="GO" id="GO:0047044">
    <property type="term" value="F:androstan-3-alpha,17-beta-diol dehydrogenase (NAD+) activity"/>
    <property type="evidence" value="ECO:0007669"/>
    <property type="project" value="UniProtKB-EC"/>
</dbReference>
<dbReference type="OMA" id="RHIFEND"/>
<dbReference type="VEuPathDB" id="AmoebaDB:NF0014420"/>
<dbReference type="InterPro" id="IPR036291">
    <property type="entry name" value="NAD(P)-bd_dom_sf"/>
</dbReference>
<comment type="catalytic activity">
    <reaction evidence="5">
        <text>a (3S)-3-hydroxyacyl-CoA + NAD(+) = a 3-oxoacyl-CoA + NADH + H(+)</text>
        <dbReference type="Rhea" id="RHEA:22432"/>
        <dbReference type="ChEBI" id="CHEBI:15378"/>
        <dbReference type="ChEBI" id="CHEBI:57318"/>
        <dbReference type="ChEBI" id="CHEBI:57540"/>
        <dbReference type="ChEBI" id="CHEBI:57945"/>
        <dbReference type="ChEBI" id="CHEBI:90726"/>
        <dbReference type="EC" id="1.1.1.35"/>
    </reaction>
    <physiologicalReaction direction="left-to-right" evidence="5">
        <dbReference type="Rhea" id="RHEA:22433"/>
    </physiologicalReaction>
    <physiologicalReaction direction="right-to-left" evidence="5">
        <dbReference type="Rhea" id="RHEA:22434"/>
    </physiologicalReaction>
</comment>
<dbReference type="RefSeq" id="XP_044560173.1">
    <property type="nucleotide sequence ID" value="XM_044708980.1"/>
</dbReference>
<evidence type="ECO:0000256" key="11">
    <source>
        <dbReference type="ARBA" id="ARBA00051831"/>
    </source>
</evidence>
<comment type="caution">
    <text evidence="21">The sequence shown here is derived from an EMBL/GenBank/DDBJ whole genome shotgun (WGS) entry which is preliminary data.</text>
</comment>
<dbReference type="InterPro" id="IPR002347">
    <property type="entry name" value="SDR_fam"/>
</dbReference>
<dbReference type="PRINTS" id="PR00081">
    <property type="entry name" value="GDHRDH"/>
</dbReference>
<evidence type="ECO:0000256" key="6">
    <source>
        <dbReference type="ARBA" id="ARBA00050365"/>
    </source>
</evidence>
<keyword evidence="2" id="KW-0560">Oxidoreductase</keyword>
<evidence type="ECO:0000256" key="13">
    <source>
        <dbReference type="ARBA" id="ARBA00052417"/>
    </source>
</evidence>
<evidence type="ECO:0000256" key="2">
    <source>
        <dbReference type="ARBA" id="ARBA00023002"/>
    </source>
</evidence>
<dbReference type="EC" id="1.1.1.53" evidence="3"/>
<dbReference type="SUPFAM" id="SSF51735">
    <property type="entry name" value="NAD(P)-binding Rossmann-fold domains"/>
    <property type="match status" value="1"/>
</dbReference>
<dbReference type="PROSITE" id="PS00061">
    <property type="entry name" value="ADH_SHORT"/>
    <property type="match status" value="1"/>
</dbReference>
<comment type="catalytic activity">
    <reaction evidence="7">
        <text>17beta-hydroxy-5alpha-androstan-3-one + NAD(+) = 5alpha-androstan-3,17-dione + NADH + H(+)</text>
        <dbReference type="Rhea" id="RHEA:41992"/>
        <dbReference type="ChEBI" id="CHEBI:15378"/>
        <dbReference type="ChEBI" id="CHEBI:15994"/>
        <dbReference type="ChEBI" id="CHEBI:16330"/>
        <dbReference type="ChEBI" id="CHEBI:57540"/>
        <dbReference type="ChEBI" id="CHEBI:57945"/>
    </reaction>
    <physiologicalReaction direction="left-to-right" evidence="7">
        <dbReference type="Rhea" id="RHEA:41993"/>
    </physiologicalReaction>
</comment>
<evidence type="ECO:0000256" key="14">
    <source>
        <dbReference type="ARBA" id="ARBA00052668"/>
    </source>
</evidence>
<dbReference type="GeneID" id="68112672"/>
<evidence type="ECO:0000256" key="9">
    <source>
        <dbReference type="ARBA" id="ARBA00051004"/>
    </source>
</evidence>
<comment type="catalytic activity">
    <reaction evidence="10">
        <text>3beta,7beta-dihydroxy-5beta-cholan-24-oate + NAD(+) = 3beta-hydroxy-7-oxo-5beta-cholan-24-oate + NADH + H(+)</text>
        <dbReference type="Rhea" id="RHEA:42024"/>
        <dbReference type="ChEBI" id="CHEBI:15378"/>
        <dbReference type="ChEBI" id="CHEBI:57540"/>
        <dbReference type="ChEBI" id="CHEBI:57945"/>
        <dbReference type="ChEBI" id="CHEBI:78602"/>
        <dbReference type="ChEBI" id="CHEBI:78603"/>
    </reaction>
    <physiologicalReaction direction="left-to-right" evidence="10">
        <dbReference type="Rhea" id="RHEA:42025"/>
    </physiologicalReaction>
</comment>
<dbReference type="SMART" id="SM00822">
    <property type="entry name" value="PKS_KR"/>
    <property type="match status" value="1"/>
</dbReference>
<dbReference type="Pfam" id="PF00106">
    <property type="entry name" value="adh_short"/>
    <property type="match status" value="1"/>
</dbReference>
<dbReference type="InterPro" id="IPR020904">
    <property type="entry name" value="Sc_DH/Rdtase_CS"/>
</dbReference>
<comment type="catalytic activity">
    <reaction evidence="8">
        <text>cortisol + NAD(+) = 11beta,17alpha-dihydroxypregn-4-ene-3,20,21-trione + NADH + H(+)</text>
        <dbReference type="Rhea" id="RHEA:42012"/>
        <dbReference type="ChEBI" id="CHEBI:15378"/>
        <dbReference type="ChEBI" id="CHEBI:17650"/>
        <dbReference type="ChEBI" id="CHEBI:57540"/>
        <dbReference type="ChEBI" id="CHEBI:57945"/>
        <dbReference type="ChEBI" id="CHEBI:78595"/>
    </reaction>
    <physiologicalReaction direction="left-to-right" evidence="8">
        <dbReference type="Rhea" id="RHEA:42013"/>
    </physiologicalReaction>
</comment>
<comment type="catalytic activity">
    <reaction evidence="4">
        <text>17beta-estradiol + NAD(+) = estrone + NADH + H(+)</text>
        <dbReference type="Rhea" id="RHEA:24612"/>
        <dbReference type="ChEBI" id="CHEBI:15378"/>
        <dbReference type="ChEBI" id="CHEBI:16469"/>
        <dbReference type="ChEBI" id="CHEBI:17263"/>
        <dbReference type="ChEBI" id="CHEBI:57540"/>
        <dbReference type="ChEBI" id="CHEBI:57945"/>
        <dbReference type="EC" id="1.1.1.62"/>
    </reaction>
    <physiologicalReaction direction="left-to-right" evidence="4">
        <dbReference type="Rhea" id="RHEA:24613"/>
    </physiologicalReaction>
</comment>
<comment type="catalytic activity">
    <reaction evidence="6">
        <text>5alpha-androstane-3alpha,17beta-diol + NAD(+) = 17beta-hydroxy-5alpha-androstan-3-one + NADH + H(+)</text>
        <dbReference type="Rhea" id="RHEA:42004"/>
        <dbReference type="ChEBI" id="CHEBI:15378"/>
        <dbReference type="ChEBI" id="CHEBI:16330"/>
        <dbReference type="ChEBI" id="CHEBI:36713"/>
        <dbReference type="ChEBI" id="CHEBI:57540"/>
        <dbReference type="ChEBI" id="CHEBI:57945"/>
        <dbReference type="EC" id="1.1.1.53"/>
    </reaction>
    <physiologicalReaction direction="right-to-left" evidence="6">
        <dbReference type="Rhea" id="RHEA:42006"/>
    </physiologicalReaction>
</comment>
<comment type="catalytic activity">
    <reaction evidence="14">
        <text>11-dehydrocorticosterone + NAD(+) = pregn-4-ene-3,11,20,21-tetraone + NADH + H(+)</text>
        <dbReference type="Rhea" id="RHEA:42020"/>
        <dbReference type="ChEBI" id="CHEBI:15378"/>
        <dbReference type="ChEBI" id="CHEBI:57540"/>
        <dbReference type="ChEBI" id="CHEBI:57945"/>
        <dbReference type="ChEBI" id="CHEBI:78600"/>
        <dbReference type="ChEBI" id="CHEBI:78601"/>
    </reaction>
    <physiologicalReaction direction="left-to-right" evidence="14">
        <dbReference type="Rhea" id="RHEA:42021"/>
    </physiologicalReaction>
</comment>
<dbReference type="VEuPathDB" id="AmoebaDB:FDP41_005454"/>
<evidence type="ECO:0000256" key="3">
    <source>
        <dbReference type="ARBA" id="ARBA00024071"/>
    </source>
</evidence>
<organism evidence="21 22">
    <name type="scientific">Naegleria fowleri</name>
    <name type="common">Brain eating amoeba</name>
    <dbReference type="NCBI Taxonomy" id="5763"/>
    <lineage>
        <taxon>Eukaryota</taxon>
        <taxon>Discoba</taxon>
        <taxon>Heterolobosea</taxon>
        <taxon>Tetramitia</taxon>
        <taxon>Eutetramitia</taxon>
        <taxon>Vahlkampfiidae</taxon>
        <taxon>Naegleria</taxon>
    </lineage>
</organism>
<comment type="catalytic activity">
    <reaction evidence="13">
        <text>cortisone + NAD(+) = 17alpha-hydroxypregn-4-en-3,11,20-trione-21-al + NADH + H(+)</text>
        <dbReference type="Rhea" id="RHEA:42016"/>
        <dbReference type="ChEBI" id="CHEBI:15378"/>
        <dbReference type="ChEBI" id="CHEBI:16962"/>
        <dbReference type="ChEBI" id="CHEBI:57540"/>
        <dbReference type="ChEBI" id="CHEBI:57945"/>
        <dbReference type="ChEBI" id="CHEBI:78596"/>
    </reaction>
    <physiologicalReaction direction="left-to-right" evidence="13">
        <dbReference type="Rhea" id="RHEA:42017"/>
    </physiologicalReaction>
</comment>
<dbReference type="Gene3D" id="3.40.50.720">
    <property type="entry name" value="NAD(P)-binding Rossmann-like Domain"/>
    <property type="match status" value="1"/>
</dbReference>
<evidence type="ECO:0000256" key="8">
    <source>
        <dbReference type="ARBA" id="ARBA00050927"/>
    </source>
</evidence>
<evidence type="ECO:0000313" key="22">
    <source>
        <dbReference type="Proteomes" id="UP000444721"/>
    </source>
</evidence>
<dbReference type="GO" id="GO:0004303">
    <property type="term" value="F:estradiol 17-beta-dehydrogenase [NAD(P)+] activity"/>
    <property type="evidence" value="ECO:0007669"/>
    <property type="project" value="UniProtKB-EC"/>
</dbReference>
<dbReference type="OrthoDB" id="1274115at2759"/>
<comment type="similarity">
    <text evidence="1 19">Belongs to the short-chain dehydrogenases/reductases (SDR) family.</text>
</comment>
<evidence type="ECO:0000256" key="18">
    <source>
        <dbReference type="ARBA" id="ARBA00082399"/>
    </source>
</evidence>
<dbReference type="FunFam" id="3.40.50.720:FF:000215">
    <property type="entry name" value="3-hydroxyacyl-CoA dehydrogenase type-2"/>
    <property type="match status" value="1"/>
</dbReference>
<evidence type="ECO:0000256" key="15">
    <source>
        <dbReference type="ARBA" id="ARBA00072938"/>
    </source>
</evidence>
<protein>
    <recommendedName>
        <fullName evidence="15">3-hydroxyacyl-CoA dehydrogenase type-2</fullName>
        <ecNumber evidence="3">1.1.1.53</ecNumber>
    </recommendedName>
    <alternativeName>
        <fullName evidence="17">3-hydroxyacyl-CoA dehydrogenase type II</fullName>
    </alternativeName>
    <alternativeName>
        <fullName evidence="18">Mitochondrial ribonuclease P protein 2</fullName>
    </alternativeName>
    <alternativeName>
        <fullName evidence="16">Type II HADH</fullName>
    </alternativeName>
</protein>
<name>A0A6A5BNB6_NAEFO</name>
<dbReference type="PRINTS" id="PR00080">
    <property type="entry name" value="SDRFAMILY"/>
</dbReference>
<evidence type="ECO:0000256" key="17">
    <source>
        <dbReference type="ARBA" id="ARBA00082293"/>
    </source>
</evidence>
<reference evidence="21 22" key="1">
    <citation type="journal article" date="2019" name="Sci. Rep.">
        <title>Nanopore sequencing improves the draft genome of the human pathogenic amoeba Naegleria fowleri.</title>
        <authorList>
            <person name="Liechti N."/>
            <person name="Schurch N."/>
            <person name="Bruggmann R."/>
            <person name="Wittwer M."/>
        </authorList>
    </citation>
    <scope>NUCLEOTIDE SEQUENCE [LARGE SCALE GENOMIC DNA]</scope>
    <source>
        <strain evidence="21 22">ATCC 30894</strain>
    </source>
</reference>
<evidence type="ECO:0000256" key="7">
    <source>
        <dbReference type="ARBA" id="ARBA00050435"/>
    </source>
</evidence>
<gene>
    <name evidence="21" type="ORF">FDP41_005454</name>
</gene>
<comment type="catalytic activity">
    <reaction evidence="9">
        <text>(3S)-3-hydroxybutanoyl-CoA + NAD(+) = acetoacetyl-CoA + NADH + H(+)</text>
        <dbReference type="Rhea" id="RHEA:30799"/>
        <dbReference type="ChEBI" id="CHEBI:15378"/>
        <dbReference type="ChEBI" id="CHEBI:57286"/>
        <dbReference type="ChEBI" id="CHEBI:57316"/>
        <dbReference type="ChEBI" id="CHEBI:57540"/>
        <dbReference type="ChEBI" id="CHEBI:57945"/>
    </reaction>
    <physiologicalReaction direction="left-to-right" evidence="9">
        <dbReference type="Rhea" id="RHEA:30800"/>
    </physiologicalReaction>
    <physiologicalReaction direction="right-to-left" evidence="9">
        <dbReference type="Rhea" id="RHEA:30801"/>
    </physiologicalReaction>
</comment>
<evidence type="ECO:0000259" key="20">
    <source>
        <dbReference type="SMART" id="SM00822"/>
    </source>
</evidence>
<evidence type="ECO:0000256" key="1">
    <source>
        <dbReference type="ARBA" id="ARBA00006484"/>
    </source>
</evidence>
<evidence type="ECO:0000256" key="4">
    <source>
        <dbReference type="ARBA" id="ARBA00049381"/>
    </source>
</evidence>
<sequence length="261" mass="28154">MKIEGKTFIVTGGASGLGAATVQHLVSLGARVVIFDVLDEKGKQIESEHPDSVLYVHVDVCDEKQAQQGIDELVKKFGNTLYGVINAAGIGDPRRVYNPKKGEAHPLDAFNRVLAVNVSGTFNVLRLAVAQMMKQNAPLCGKDKERGIIINTASIAAYEGQIGQGIYSASKGAVVSMTLPIARELSSYNIRCVTIAPGLFLTPMLMSLSDKVRESLGKQVPFPPRLGDPPEYAKLVQFLIENPMMNGEVVRLDGSIRMSSL</sequence>
<dbReference type="VEuPathDB" id="AmoebaDB:NfTy_066380"/>
<dbReference type="GO" id="GO:0003857">
    <property type="term" value="F:(3S)-3-hydroxyacyl-CoA dehydrogenase (NAD+) activity"/>
    <property type="evidence" value="ECO:0007669"/>
    <property type="project" value="UniProtKB-EC"/>
</dbReference>
<feature type="domain" description="Ketoreductase" evidence="20">
    <location>
        <begin position="6"/>
        <end position="203"/>
    </location>
</feature>
<evidence type="ECO:0000256" key="10">
    <source>
        <dbReference type="ARBA" id="ARBA00051637"/>
    </source>
</evidence>
<evidence type="ECO:0000256" key="5">
    <source>
        <dbReference type="ARBA" id="ARBA00050141"/>
    </source>
</evidence>
<comment type="catalytic activity">
    <reaction evidence="11">
        <text>ursodeoxycholate + NAD(+) = 7-oxolithocholate + NADH + H(+)</text>
        <dbReference type="Rhea" id="RHEA:42028"/>
        <dbReference type="ChEBI" id="CHEBI:15378"/>
        <dbReference type="ChEBI" id="CHEBI:57540"/>
        <dbReference type="ChEBI" id="CHEBI:57945"/>
        <dbReference type="ChEBI" id="CHEBI:78604"/>
        <dbReference type="ChEBI" id="CHEBI:78605"/>
    </reaction>
    <physiologicalReaction direction="left-to-right" evidence="11">
        <dbReference type="Rhea" id="RHEA:42029"/>
    </physiologicalReaction>
</comment>
<dbReference type="CDD" id="cd05371">
    <property type="entry name" value="HSD10-like_SDR_c"/>
    <property type="match status" value="1"/>
</dbReference>
<evidence type="ECO:0000256" key="12">
    <source>
        <dbReference type="ARBA" id="ARBA00052095"/>
    </source>
</evidence>
<evidence type="ECO:0000256" key="19">
    <source>
        <dbReference type="RuleBase" id="RU000363"/>
    </source>
</evidence>
<dbReference type="InterPro" id="IPR057326">
    <property type="entry name" value="KR_dom"/>
</dbReference>
<dbReference type="PANTHER" id="PTHR43658">
    <property type="entry name" value="SHORT-CHAIN DEHYDROGENASE/REDUCTASE"/>
    <property type="match status" value="1"/>
</dbReference>
<evidence type="ECO:0000313" key="21">
    <source>
        <dbReference type="EMBL" id="KAF0975460.1"/>
    </source>
</evidence>
<dbReference type="AlphaFoldDB" id="A0A6A5BNB6"/>
<comment type="catalytic activity">
    <reaction evidence="12">
        <text>5alpha-pregnan-20beta-ol-3-one + NAD(+) = 5alpha-pregnane-3,20-dione + NADH + H(+)</text>
        <dbReference type="Rhea" id="RHEA:42008"/>
        <dbReference type="ChEBI" id="CHEBI:15378"/>
        <dbReference type="ChEBI" id="CHEBI:28952"/>
        <dbReference type="ChEBI" id="CHEBI:57540"/>
        <dbReference type="ChEBI" id="CHEBI:57945"/>
        <dbReference type="ChEBI" id="CHEBI:78594"/>
    </reaction>
    <physiologicalReaction direction="left-to-right" evidence="12">
        <dbReference type="Rhea" id="RHEA:42009"/>
    </physiologicalReaction>
</comment>
<accession>A0A6A5BNB6</accession>
<proteinExistence type="inferred from homology"/>
<dbReference type="EMBL" id="VFQX01000044">
    <property type="protein sequence ID" value="KAF0975460.1"/>
    <property type="molecule type" value="Genomic_DNA"/>
</dbReference>